<dbReference type="OrthoDB" id="6308084at2759"/>
<accession>A0A158QW48</accession>
<reference evidence="3 4" key="1">
    <citation type="submission" date="2018-10" db="EMBL/GenBank/DDBJ databases">
        <authorList>
            <consortium name="Pathogen Informatics"/>
        </authorList>
    </citation>
    <scope>NUCLEOTIDE SEQUENCE [LARGE SCALE GENOMIC DNA]</scope>
</reference>
<evidence type="ECO:0000313" key="4">
    <source>
        <dbReference type="Proteomes" id="UP000267029"/>
    </source>
</evidence>
<feature type="transmembrane region" description="Helical" evidence="2">
    <location>
        <begin position="54"/>
        <end position="75"/>
    </location>
</feature>
<keyword evidence="2" id="KW-0472">Membrane</keyword>
<keyword evidence="4" id="KW-1185">Reference proteome</keyword>
<keyword evidence="2" id="KW-0812">Transmembrane</keyword>
<evidence type="ECO:0008006" key="5">
    <source>
        <dbReference type="Google" id="ProtNLM"/>
    </source>
</evidence>
<evidence type="ECO:0000256" key="1">
    <source>
        <dbReference type="SAM" id="MobiDB-lite"/>
    </source>
</evidence>
<evidence type="ECO:0000313" key="3">
    <source>
        <dbReference type="EMBL" id="VDD83226.1"/>
    </source>
</evidence>
<proteinExistence type="predicted"/>
<feature type="compositionally biased region" description="Polar residues" evidence="1">
    <location>
        <begin position="22"/>
        <end position="38"/>
    </location>
</feature>
<evidence type="ECO:0000256" key="2">
    <source>
        <dbReference type="SAM" id="Phobius"/>
    </source>
</evidence>
<dbReference type="AlphaFoldDB" id="A0A158QW48"/>
<sequence length="259" mass="28063">MEQPPPDGRTRHGSHGYEVTQARGSQVVSRSPSGRNSPSTPPKRVKLSNRFKRLLATATTLPVLALILMVCTTFSPQWERVEFAFDKVVRFACSTPASQSRTWSLAYLILETGSRIPFDKNEVHACREACGRLFNRTQAGEAQKSVVGAGLLKLSTNANTTSNTTTLIEVYNMLAGVFQVCYKTQVPMERGLMAIIKAPLRTSASCFNYILNGPRWKGSGCRLMMLIVQSSDAASGETAAAPPCSPPPLLVSVTLAVGL</sequence>
<keyword evidence="2" id="KW-1133">Transmembrane helix</keyword>
<protein>
    <recommendedName>
        <fullName evidence="5">Transmembrane protein</fullName>
    </recommendedName>
</protein>
<gene>
    <name evidence="3" type="ORF">MCOS_LOCUS9229</name>
</gene>
<dbReference type="EMBL" id="UXSR01005668">
    <property type="protein sequence ID" value="VDD83226.1"/>
    <property type="molecule type" value="Genomic_DNA"/>
</dbReference>
<organism evidence="3 4">
    <name type="scientific">Mesocestoides corti</name>
    <name type="common">Flatworm</name>
    <dbReference type="NCBI Taxonomy" id="53468"/>
    <lineage>
        <taxon>Eukaryota</taxon>
        <taxon>Metazoa</taxon>
        <taxon>Spiralia</taxon>
        <taxon>Lophotrochozoa</taxon>
        <taxon>Platyhelminthes</taxon>
        <taxon>Cestoda</taxon>
        <taxon>Eucestoda</taxon>
        <taxon>Cyclophyllidea</taxon>
        <taxon>Mesocestoididae</taxon>
        <taxon>Mesocestoides</taxon>
    </lineage>
</organism>
<feature type="region of interest" description="Disordered" evidence="1">
    <location>
        <begin position="1"/>
        <end position="45"/>
    </location>
</feature>
<name>A0A158QW48_MESCO</name>
<dbReference type="Proteomes" id="UP000267029">
    <property type="component" value="Unassembled WGS sequence"/>
</dbReference>